<dbReference type="AlphaFoldDB" id="A0A087T9C6"/>
<dbReference type="Proteomes" id="UP000054359">
    <property type="component" value="Unassembled WGS sequence"/>
</dbReference>
<sequence>MFFSFLPVIYLDGFERSQISQRFIKRTVQKIIFGGNQIVCISATDKYS</sequence>
<evidence type="ECO:0000313" key="2">
    <source>
        <dbReference type="Proteomes" id="UP000054359"/>
    </source>
</evidence>
<dbReference type="EMBL" id="KK114107">
    <property type="protein sequence ID" value="KFM61715.1"/>
    <property type="molecule type" value="Genomic_DNA"/>
</dbReference>
<evidence type="ECO:0000313" key="1">
    <source>
        <dbReference type="EMBL" id="KFM61715.1"/>
    </source>
</evidence>
<protein>
    <submittedName>
        <fullName evidence="1">Uncharacterized protein</fullName>
    </submittedName>
</protein>
<keyword evidence="2" id="KW-1185">Reference proteome</keyword>
<accession>A0A087T9C6</accession>
<feature type="non-terminal residue" evidence="1">
    <location>
        <position position="48"/>
    </location>
</feature>
<gene>
    <name evidence="1" type="ORF">X975_08042</name>
</gene>
<reference evidence="1 2" key="1">
    <citation type="submission" date="2013-11" db="EMBL/GenBank/DDBJ databases">
        <title>Genome sequencing of Stegodyphus mimosarum.</title>
        <authorList>
            <person name="Bechsgaard J."/>
        </authorList>
    </citation>
    <scope>NUCLEOTIDE SEQUENCE [LARGE SCALE GENOMIC DNA]</scope>
</reference>
<organism evidence="1 2">
    <name type="scientific">Stegodyphus mimosarum</name>
    <name type="common">African social velvet spider</name>
    <dbReference type="NCBI Taxonomy" id="407821"/>
    <lineage>
        <taxon>Eukaryota</taxon>
        <taxon>Metazoa</taxon>
        <taxon>Ecdysozoa</taxon>
        <taxon>Arthropoda</taxon>
        <taxon>Chelicerata</taxon>
        <taxon>Arachnida</taxon>
        <taxon>Araneae</taxon>
        <taxon>Araneomorphae</taxon>
        <taxon>Entelegynae</taxon>
        <taxon>Eresoidea</taxon>
        <taxon>Eresidae</taxon>
        <taxon>Stegodyphus</taxon>
    </lineage>
</organism>
<name>A0A087T9C6_STEMI</name>
<proteinExistence type="predicted"/>